<evidence type="ECO:0000256" key="3">
    <source>
        <dbReference type="ARBA" id="ARBA00023136"/>
    </source>
</evidence>
<reference evidence="6" key="1">
    <citation type="journal article" date="2015" name="MBio">
        <title>Genome-Resolved Metagenomic Analysis Reveals Roles for Candidate Phyla and Other Microbial Community Members in Biogeochemical Transformations in Oil Reservoirs.</title>
        <authorList>
            <person name="Hu P."/>
            <person name="Tom L."/>
            <person name="Singh A."/>
            <person name="Thomas B.C."/>
            <person name="Baker B.J."/>
            <person name="Piceno Y.M."/>
            <person name="Andersen G.L."/>
            <person name="Banfield J.F."/>
        </authorList>
    </citation>
    <scope>NUCLEOTIDE SEQUENCE [LARGE SCALE GENOMIC DNA]</scope>
</reference>
<dbReference type="SUPFAM" id="SSF50331">
    <property type="entry name" value="MOP-like"/>
    <property type="match status" value="1"/>
</dbReference>
<dbReference type="SUPFAM" id="SSF52540">
    <property type="entry name" value="P-loop containing nucleoside triphosphate hydrolases"/>
    <property type="match status" value="1"/>
</dbReference>
<dbReference type="GO" id="GO:0055052">
    <property type="term" value="C:ATP-binding cassette (ABC) transporter complex, substrate-binding subunit-containing"/>
    <property type="evidence" value="ECO:0007669"/>
    <property type="project" value="TreeGrafter"/>
</dbReference>
<dbReference type="Gene3D" id="2.40.50.140">
    <property type="entry name" value="Nucleic acid-binding proteins"/>
    <property type="match status" value="1"/>
</dbReference>
<sequence>MEMRAELKRLHREIESTVVYVTHDQLEAMTLATKVCLLEEGVLQQYAPPLVIYDQPSNVFVGDFIGNPSMNFLDATVKSAEEDRVSLETAELTMEMVFRSKEAEVKNGDEVIIGLRPEDITLNPYSGANSCVIYSTLPSGMETVVRAKIKNTMFSVVVFGRVDFIVDSKMEISFPSVNYLLFDKATKNKIGAGSLKLTE</sequence>
<feature type="domain" description="MalK-like OB fold" evidence="4">
    <location>
        <begin position="66"/>
        <end position="120"/>
    </location>
</feature>
<keyword evidence="2" id="KW-1278">Translocase</keyword>
<accession>A0A117M7N5</accession>
<evidence type="ECO:0000313" key="6">
    <source>
        <dbReference type="Proteomes" id="UP000055014"/>
    </source>
</evidence>
<dbReference type="Gene3D" id="3.40.50.300">
    <property type="entry name" value="P-loop containing nucleotide triphosphate hydrolases"/>
    <property type="match status" value="1"/>
</dbReference>
<dbReference type="PANTHER" id="PTHR43875:SF15">
    <property type="entry name" value="TREHALOSE IMPORT ATP-BINDING PROTEIN SUGC"/>
    <property type="match status" value="1"/>
</dbReference>
<keyword evidence="1" id="KW-1003">Cell membrane</keyword>
<dbReference type="InterPro" id="IPR027417">
    <property type="entry name" value="P-loop_NTPase"/>
</dbReference>
<dbReference type="PATRIC" id="fig|1236046.5.peg.1042"/>
<proteinExistence type="predicted"/>
<dbReference type="InterPro" id="IPR012340">
    <property type="entry name" value="NA-bd_OB-fold"/>
</dbReference>
<dbReference type="Pfam" id="PF17912">
    <property type="entry name" value="OB_MalK"/>
    <property type="match status" value="1"/>
</dbReference>
<dbReference type="GO" id="GO:0005524">
    <property type="term" value="F:ATP binding"/>
    <property type="evidence" value="ECO:0007669"/>
    <property type="project" value="UniProtKB-KW"/>
</dbReference>
<name>A0A117M7N5_9BACT</name>
<dbReference type="InterPro" id="IPR008995">
    <property type="entry name" value="Mo/tungstate-bd_C_term_dom"/>
</dbReference>
<dbReference type="Gene3D" id="2.40.50.100">
    <property type="match status" value="1"/>
</dbReference>
<keyword evidence="3" id="KW-0472">Membrane</keyword>
<protein>
    <submittedName>
        <fullName evidence="5">Maltose/maltodextrin import ATP-binding protein MalK</fullName>
    </submittedName>
</protein>
<comment type="caution">
    <text evidence="5">The sequence shown here is derived from an EMBL/GenBank/DDBJ whole genome shotgun (WGS) entry which is preliminary data.</text>
</comment>
<dbReference type="GO" id="GO:0016887">
    <property type="term" value="F:ATP hydrolysis activity"/>
    <property type="evidence" value="ECO:0007669"/>
    <property type="project" value="InterPro"/>
</dbReference>
<evidence type="ECO:0000313" key="5">
    <source>
        <dbReference type="EMBL" id="KUK88882.1"/>
    </source>
</evidence>
<dbReference type="Proteomes" id="UP000055014">
    <property type="component" value="Unassembled WGS sequence"/>
</dbReference>
<dbReference type="EMBL" id="LGGW01000122">
    <property type="protein sequence ID" value="KUK88882.1"/>
    <property type="molecule type" value="Genomic_DNA"/>
</dbReference>
<keyword evidence="5" id="KW-0547">Nucleotide-binding</keyword>
<evidence type="ECO:0000259" key="4">
    <source>
        <dbReference type="Pfam" id="PF17912"/>
    </source>
</evidence>
<dbReference type="InterPro" id="IPR047641">
    <property type="entry name" value="ABC_transpr_MalK/UgpC-like"/>
</dbReference>
<evidence type="ECO:0000256" key="1">
    <source>
        <dbReference type="ARBA" id="ARBA00022475"/>
    </source>
</evidence>
<evidence type="ECO:0000256" key="2">
    <source>
        <dbReference type="ARBA" id="ARBA00022967"/>
    </source>
</evidence>
<dbReference type="AlphaFoldDB" id="A0A117M7N5"/>
<dbReference type="PANTHER" id="PTHR43875">
    <property type="entry name" value="MALTODEXTRIN IMPORT ATP-BINDING PROTEIN MSMX"/>
    <property type="match status" value="1"/>
</dbReference>
<keyword evidence="5" id="KW-0067">ATP-binding</keyword>
<gene>
    <name evidence="5" type="ORF">XE02_1181</name>
</gene>
<dbReference type="InterPro" id="IPR040582">
    <property type="entry name" value="OB_MalK-like"/>
</dbReference>
<organism evidence="5 6">
    <name type="scientific">Mesotoga infera</name>
    <dbReference type="NCBI Taxonomy" id="1236046"/>
    <lineage>
        <taxon>Bacteria</taxon>
        <taxon>Thermotogati</taxon>
        <taxon>Thermotogota</taxon>
        <taxon>Thermotogae</taxon>
        <taxon>Kosmotogales</taxon>
        <taxon>Kosmotogaceae</taxon>
        <taxon>Mesotoga</taxon>
    </lineage>
</organism>